<dbReference type="InterPro" id="IPR036271">
    <property type="entry name" value="Tet_transcr_reg_TetR-rel_C_sf"/>
</dbReference>
<feature type="domain" description="HTH tetR-type" evidence="4">
    <location>
        <begin position="40"/>
        <end position="100"/>
    </location>
</feature>
<dbReference type="EMBL" id="CP000884">
    <property type="protein sequence ID" value="ABX35637.1"/>
    <property type="molecule type" value="Genomic_DNA"/>
</dbReference>
<dbReference type="GO" id="GO:0003700">
    <property type="term" value="F:DNA-binding transcription factor activity"/>
    <property type="evidence" value="ECO:0007669"/>
    <property type="project" value="TreeGrafter"/>
</dbReference>
<evidence type="ECO:0000256" key="2">
    <source>
        <dbReference type="PROSITE-ProRule" id="PRU00335"/>
    </source>
</evidence>
<dbReference type="STRING" id="398578.Daci_2999"/>
<protein>
    <submittedName>
        <fullName evidence="5">Transcriptional regulator, TetR family</fullName>
    </submittedName>
</protein>
<dbReference type="GO" id="GO:0000976">
    <property type="term" value="F:transcription cis-regulatory region binding"/>
    <property type="evidence" value="ECO:0007669"/>
    <property type="project" value="TreeGrafter"/>
</dbReference>
<dbReference type="InterPro" id="IPR001647">
    <property type="entry name" value="HTH_TetR"/>
</dbReference>
<accession>A9C201</accession>
<name>A9C201_DELAS</name>
<dbReference type="KEGG" id="dac:Daci_2999"/>
<dbReference type="SUPFAM" id="SSF48498">
    <property type="entry name" value="Tetracyclin repressor-like, C-terminal domain"/>
    <property type="match status" value="1"/>
</dbReference>
<dbReference type="AlphaFoldDB" id="A9C201"/>
<dbReference type="InterPro" id="IPR039536">
    <property type="entry name" value="TetR_C_Proteobacteria"/>
</dbReference>
<evidence type="ECO:0000313" key="6">
    <source>
        <dbReference type="Proteomes" id="UP000000784"/>
    </source>
</evidence>
<evidence type="ECO:0000259" key="4">
    <source>
        <dbReference type="PROSITE" id="PS50977"/>
    </source>
</evidence>
<reference evidence="5 6" key="1">
    <citation type="journal article" date="2004" name="Appl. Environ. Microbiol.">
        <title>Mineralization of individual congeners of linear alkylbenzenesulfonate by defined pairs of heterotrophic bacteria.</title>
        <authorList>
            <person name="Schleheck D."/>
            <person name="Knepper T.P."/>
            <person name="Fischer K."/>
            <person name="Cook A.M."/>
        </authorList>
    </citation>
    <scope>NUCLEOTIDE SEQUENCE [LARGE SCALE GENOMIC DNA]</scope>
    <source>
        <strain evidence="6">DSM 14801 / SPH-1</strain>
    </source>
</reference>
<dbReference type="eggNOG" id="COG1309">
    <property type="taxonomic scope" value="Bacteria"/>
</dbReference>
<keyword evidence="1 2" id="KW-0238">DNA-binding</keyword>
<dbReference type="SUPFAM" id="SSF46689">
    <property type="entry name" value="Homeodomain-like"/>
    <property type="match status" value="1"/>
</dbReference>
<keyword evidence="6" id="KW-1185">Reference proteome</keyword>
<dbReference type="HOGENOM" id="CLU_069356_27_1_4"/>
<dbReference type="Proteomes" id="UP000000784">
    <property type="component" value="Chromosome"/>
</dbReference>
<evidence type="ECO:0000256" key="3">
    <source>
        <dbReference type="SAM" id="MobiDB-lite"/>
    </source>
</evidence>
<reference evidence="6" key="2">
    <citation type="submission" date="2007-11" db="EMBL/GenBank/DDBJ databases">
        <title>Complete sequence of Delftia acidovorans DSM 14801 / SPH-1.</title>
        <authorList>
            <person name="Copeland A."/>
            <person name="Lucas S."/>
            <person name="Lapidus A."/>
            <person name="Barry K."/>
            <person name="Glavina del Rio T."/>
            <person name="Dalin E."/>
            <person name="Tice H."/>
            <person name="Pitluck S."/>
            <person name="Lowry S."/>
            <person name="Clum A."/>
            <person name="Schmutz J."/>
            <person name="Larimer F."/>
            <person name="Land M."/>
            <person name="Hauser L."/>
            <person name="Kyrpides N."/>
            <person name="Kim E."/>
            <person name="Schleheck D."/>
            <person name="Richardson P."/>
        </authorList>
    </citation>
    <scope>NUCLEOTIDE SEQUENCE [LARGE SCALE GENOMIC DNA]</scope>
    <source>
        <strain evidence="6">DSM 14801 / SPH-1</strain>
    </source>
</reference>
<dbReference type="PRINTS" id="PR00455">
    <property type="entry name" value="HTHTETR"/>
</dbReference>
<feature type="region of interest" description="Disordered" evidence="3">
    <location>
        <begin position="1"/>
        <end position="42"/>
    </location>
</feature>
<dbReference type="Gene3D" id="1.10.357.10">
    <property type="entry name" value="Tetracycline Repressor, domain 2"/>
    <property type="match status" value="1"/>
</dbReference>
<evidence type="ECO:0000313" key="5">
    <source>
        <dbReference type="EMBL" id="ABX35637.1"/>
    </source>
</evidence>
<dbReference type="InterPro" id="IPR050109">
    <property type="entry name" value="HTH-type_TetR-like_transc_reg"/>
</dbReference>
<dbReference type="InterPro" id="IPR009057">
    <property type="entry name" value="Homeodomain-like_sf"/>
</dbReference>
<dbReference type="PANTHER" id="PTHR30055">
    <property type="entry name" value="HTH-TYPE TRANSCRIPTIONAL REGULATOR RUTR"/>
    <property type="match status" value="1"/>
</dbReference>
<dbReference type="Pfam" id="PF00440">
    <property type="entry name" value="TetR_N"/>
    <property type="match status" value="1"/>
</dbReference>
<feature type="DNA-binding region" description="H-T-H motif" evidence="2">
    <location>
        <begin position="63"/>
        <end position="82"/>
    </location>
</feature>
<evidence type="ECO:0000256" key="1">
    <source>
        <dbReference type="ARBA" id="ARBA00023125"/>
    </source>
</evidence>
<gene>
    <name evidence="5" type="ordered locus">Daci_2999</name>
</gene>
<organism evidence="5 6">
    <name type="scientific">Delftia acidovorans (strain DSM 14801 / SPH-1)</name>
    <dbReference type="NCBI Taxonomy" id="398578"/>
    <lineage>
        <taxon>Bacteria</taxon>
        <taxon>Pseudomonadati</taxon>
        <taxon>Pseudomonadota</taxon>
        <taxon>Betaproteobacteria</taxon>
        <taxon>Burkholderiales</taxon>
        <taxon>Comamonadaceae</taxon>
        <taxon>Delftia</taxon>
    </lineage>
</organism>
<dbReference type="PROSITE" id="PS50977">
    <property type="entry name" value="HTH_TETR_2"/>
    <property type="match status" value="1"/>
</dbReference>
<dbReference type="PANTHER" id="PTHR30055:SF223">
    <property type="entry name" value="HTH-TYPE TRANSCRIPTIONAL REGULATOR UIDR"/>
    <property type="match status" value="1"/>
</dbReference>
<proteinExistence type="predicted"/>
<feature type="compositionally biased region" description="Polar residues" evidence="3">
    <location>
        <begin position="7"/>
        <end position="19"/>
    </location>
</feature>
<dbReference type="Pfam" id="PF14246">
    <property type="entry name" value="TetR_C_7"/>
    <property type="match status" value="1"/>
</dbReference>
<sequence length="240" mass="26275">MLHNQARPCTTPNGTTRNPMESEITPAAPRPRGRPARPEHEANDAALAAATWLLLNEGYAATTMEAVARRAGLAKKTLYRFAANREDLVALVVRSWTDGFRPALSADAQSASEVAPALAEILRVIAARVLSAEAVGMFRLLTTDFPAKPELLEVYQRNGIERGRGMLVDWLRRQCGKGLLRAEQPEVVCDLLLSMVIAEPLRQMALGLTPPVPEWDPGPRIDDAVRLLAGHSCRMEPADR</sequence>